<evidence type="ECO:0000313" key="3">
    <source>
        <dbReference type="EMBL" id="MDL0089550.1"/>
    </source>
</evidence>
<dbReference type="Pfam" id="PF02342">
    <property type="entry name" value="TerD"/>
    <property type="match status" value="1"/>
</dbReference>
<name>A0ABT7HRR0_9BACT</name>
<evidence type="ECO:0000313" key="4">
    <source>
        <dbReference type="Proteomes" id="UP001173801"/>
    </source>
</evidence>
<proteinExistence type="predicted"/>
<reference evidence="3" key="2">
    <citation type="journal article" date="2023" name="Microorganisms">
        <title>Isolation and Genomic Characteristics of Cat-Borne Campylobacter felis sp. nov. and Sheep-Borne Campylobacter ovis sp. nov.</title>
        <authorList>
            <person name="Wang H."/>
            <person name="Li Y."/>
            <person name="Gu Y."/>
            <person name="Zhou G."/>
            <person name="Chen X."/>
            <person name="Zhang X."/>
            <person name="Shao Z."/>
            <person name="Zhang J."/>
            <person name="Zhang M."/>
        </authorList>
    </citation>
    <scope>NUCLEOTIDE SEQUENCE</scope>
    <source>
        <strain evidence="3">PS10</strain>
    </source>
</reference>
<dbReference type="PANTHER" id="PTHR32097">
    <property type="entry name" value="CAMP-BINDING PROTEIN 1-RELATED"/>
    <property type="match status" value="1"/>
</dbReference>
<dbReference type="InterPro" id="IPR051324">
    <property type="entry name" value="Stress/Tellurium_Resist"/>
</dbReference>
<dbReference type="EMBL" id="JANURM010000015">
    <property type="protein sequence ID" value="MDL0089550.1"/>
    <property type="molecule type" value="Genomic_DNA"/>
</dbReference>
<evidence type="ECO:0000256" key="1">
    <source>
        <dbReference type="ARBA" id="ARBA00022686"/>
    </source>
</evidence>
<keyword evidence="4" id="KW-1185">Reference proteome</keyword>
<protein>
    <submittedName>
        <fullName evidence="3">TerD family protein</fullName>
    </submittedName>
</protein>
<accession>A0ABT7HRR0</accession>
<dbReference type="CDD" id="cd06974">
    <property type="entry name" value="TerD_like"/>
    <property type="match status" value="1"/>
</dbReference>
<dbReference type="Proteomes" id="UP001173801">
    <property type="component" value="Unassembled WGS sequence"/>
</dbReference>
<dbReference type="Gene3D" id="2.60.60.30">
    <property type="entry name" value="sav2460 like domains"/>
    <property type="match status" value="1"/>
</dbReference>
<dbReference type="RefSeq" id="WP_284938235.1">
    <property type="nucleotide sequence ID" value="NZ_JANURM010000015.1"/>
</dbReference>
<reference evidence="3" key="1">
    <citation type="submission" date="2022-08" db="EMBL/GenBank/DDBJ databases">
        <authorList>
            <person name="Wang H."/>
        </authorList>
    </citation>
    <scope>NUCLEOTIDE SEQUENCE</scope>
    <source>
        <strain evidence="3">PS10</strain>
    </source>
</reference>
<comment type="caution">
    <text evidence="3">The sequence shown here is derived from an EMBL/GenBank/DDBJ whole genome shotgun (WGS) entry which is preliminary data.</text>
</comment>
<organism evidence="3 4">
    <name type="scientific">Campylobacter gastrosuis</name>
    <dbReference type="NCBI Taxonomy" id="2974576"/>
    <lineage>
        <taxon>Bacteria</taxon>
        <taxon>Pseudomonadati</taxon>
        <taxon>Campylobacterota</taxon>
        <taxon>Epsilonproteobacteria</taxon>
        <taxon>Campylobacterales</taxon>
        <taxon>Campylobacteraceae</taxon>
        <taxon>Campylobacter</taxon>
    </lineage>
</organism>
<gene>
    <name evidence="3" type="ORF">NYG85_09290</name>
</gene>
<dbReference type="InterPro" id="IPR003325">
    <property type="entry name" value="TerD"/>
</dbReference>
<dbReference type="PANTHER" id="PTHR32097:SF17">
    <property type="entry name" value="CAMP-BINDING PROTEIN 1-RELATED"/>
    <property type="match status" value="1"/>
</dbReference>
<feature type="domain" description="TerD" evidence="2">
    <location>
        <begin position="1"/>
        <end position="193"/>
    </location>
</feature>
<sequence length="200" mass="22434">MSISLVKGQKISLKKDDGSCLNSFCAGVNWGAITEKGFFRDSIKPVDLDLSLVLCDKNKQIIDIVYFGKKEAPGVFHSGDDLTGDTSGDDGLDNEIISIDLSRVSQNVEQMVFVLNSYNIIEFDKIPFVSIRLYEGTPKRVNRVFAMFNLTNDHSFAYKFSVILAKLYKKDGNWKFSAIGEPSRDARLEEILQNSIAKFL</sequence>
<evidence type="ECO:0000259" key="2">
    <source>
        <dbReference type="Pfam" id="PF02342"/>
    </source>
</evidence>
<keyword evidence="1" id="KW-0778">Tellurium resistance</keyword>